<dbReference type="EMBL" id="CM035426">
    <property type="protein sequence ID" value="KAH7315431.1"/>
    <property type="molecule type" value="Genomic_DNA"/>
</dbReference>
<dbReference type="PANTHER" id="PTHR15827">
    <property type="entry name" value="CYCLIN-DEPENDENT KINASE 2-INTERACTING PROTEIN"/>
    <property type="match status" value="1"/>
</dbReference>
<sequence length="209" mass="23121">MQGCSPSSPAGPRLWRPAAQRNLRNSWSSICMHISSWSTSSSHALSSASALVNALLSRRYVEVMDFGVLKEMVGIKAKANDKLFYQGELCFMGILTSFKCLIESISGMRKAKETMRTYLKGPVTGHLVEFSDERCLDSDAGDGDGIAVFSTLSVDSHEMLAQELINMFVAEIKIKVYLTAWLAEVNIKKGRKDEILEAIREEIQLPLPG</sequence>
<evidence type="ECO:0000313" key="2">
    <source>
        <dbReference type="Proteomes" id="UP000825935"/>
    </source>
</evidence>
<reference evidence="1" key="1">
    <citation type="submission" date="2021-08" db="EMBL/GenBank/DDBJ databases">
        <title>WGS assembly of Ceratopteris richardii.</title>
        <authorList>
            <person name="Marchant D.B."/>
            <person name="Chen G."/>
            <person name="Jenkins J."/>
            <person name="Shu S."/>
            <person name="Leebens-Mack J."/>
            <person name="Grimwood J."/>
            <person name="Schmutz J."/>
            <person name="Soltis P."/>
            <person name="Soltis D."/>
            <person name="Chen Z.-H."/>
        </authorList>
    </citation>
    <scope>NUCLEOTIDE SEQUENCE</scope>
    <source>
        <strain evidence="1">Whitten #5841</strain>
        <tissue evidence="1">Leaf</tissue>
    </source>
</reference>
<keyword evidence="2" id="KW-1185">Reference proteome</keyword>
<name>A0A8T2SB72_CERRI</name>
<comment type="caution">
    <text evidence="1">The sequence shown here is derived from an EMBL/GenBank/DDBJ whole genome shotgun (WGS) entry which is preliminary data.</text>
</comment>
<dbReference type="OrthoDB" id="1913984at2759"/>
<dbReference type="AlphaFoldDB" id="A0A8T2SB72"/>
<organism evidence="1 2">
    <name type="scientific">Ceratopteris richardii</name>
    <name type="common">Triangle waterfern</name>
    <dbReference type="NCBI Taxonomy" id="49495"/>
    <lineage>
        <taxon>Eukaryota</taxon>
        <taxon>Viridiplantae</taxon>
        <taxon>Streptophyta</taxon>
        <taxon>Embryophyta</taxon>
        <taxon>Tracheophyta</taxon>
        <taxon>Polypodiopsida</taxon>
        <taxon>Polypodiidae</taxon>
        <taxon>Polypodiales</taxon>
        <taxon>Pteridineae</taxon>
        <taxon>Pteridaceae</taxon>
        <taxon>Parkerioideae</taxon>
        <taxon>Ceratopteris</taxon>
    </lineage>
</organism>
<gene>
    <name evidence="1" type="ORF">KP509_21G049200</name>
</gene>
<protein>
    <submittedName>
        <fullName evidence="1">Uncharacterized protein</fullName>
    </submittedName>
</protein>
<dbReference type="Proteomes" id="UP000825935">
    <property type="component" value="Chromosome 21"/>
</dbReference>
<evidence type="ECO:0000313" key="1">
    <source>
        <dbReference type="EMBL" id="KAH7315431.1"/>
    </source>
</evidence>
<dbReference type="OMA" id="FWDISAF"/>
<dbReference type="PANTHER" id="PTHR15827:SF2">
    <property type="entry name" value="CYCLIN-DEPENDENT KINASE 2-INTERACTING PROTEIN"/>
    <property type="match status" value="1"/>
</dbReference>
<accession>A0A8T2SB72</accession>
<proteinExistence type="predicted"/>